<gene>
    <name evidence="1" type="ORF">BC938DRAFT_483194</name>
</gene>
<keyword evidence="2" id="KW-1185">Reference proteome</keyword>
<reference evidence="1 2" key="1">
    <citation type="journal article" date="2018" name="New Phytol.">
        <title>Phylogenomics of Endogonaceae and evolution of mycorrhizas within Mucoromycota.</title>
        <authorList>
            <person name="Chang Y."/>
            <person name="Desiro A."/>
            <person name="Na H."/>
            <person name="Sandor L."/>
            <person name="Lipzen A."/>
            <person name="Clum A."/>
            <person name="Barry K."/>
            <person name="Grigoriev I.V."/>
            <person name="Martin F.M."/>
            <person name="Stajich J.E."/>
            <person name="Smith M.E."/>
            <person name="Bonito G."/>
            <person name="Spatafora J.W."/>
        </authorList>
    </citation>
    <scope>NUCLEOTIDE SEQUENCE [LARGE SCALE GENOMIC DNA]</scope>
    <source>
        <strain evidence="1 2">AD002</strain>
    </source>
</reference>
<accession>A0A433QCE9</accession>
<comment type="caution">
    <text evidence="1">The sequence shown here is derived from an EMBL/GenBank/DDBJ whole genome shotgun (WGS) entry which is preliminary data.</text>
</comment>
<evidence type="ECO:0000313" key="2">
    <source>
        <dbReference type="Proteomes" id="UP000274822"/>
    </source>
</evidence>
<protein>
    <submittedName>
        <fullName evidence="1">Uncharacterized protein</fullName>
    </submittedName>
</protein>
<sequence length="35" mass="3963">MVETKIQIDVFRGERATTSRMDIHASSSCANTYDE</sequence>
<organism evidence="1 2">
    <name type="scientific">Jimgerdemannia flammicorona</name>
    <dbReference type="NCBI Taxonomy" id="994334"/>
    <lineage>
        <taxon>Eukaryota</taxon>
        <taxon>Fungi</taxon>
        <taxon>Fungi incertae sedis</taxon>
        <taxon>Mucoromycota</taxon>
        <taxon>Mucoromycotina</taxon>
        <taxon>Endogonomycetes</taxon>
        <taxon>Endogonales</taxon>
        <taxon>Endogonaceae</taxon>
        <taxon>Jimgerdemannia</taxon>
    </lineage>
</organism>
<evidence type="ECO:0000313" key="1">
    <source>
        <dbReference type="EMBL" id="RUS27480.1"/>
    </source>
</evidence>
<dbReference type="AlphaFoldDB" id="A0A433QCE9"/>
<dbReference type="EMBL" id="RBNJ01008309">
    <property type="protein sequence ID" value="RUS27480.1"/>
    <property type="molecule type" value="Genomic_DNA"/>
</dbReference>
<dbReference type="Proteomes" id="UP000274822">
    <property type="component" value="Unassembled WGS sequence"/>
</dbReference>
<name>A0A433QCE9_9FUNG</name>
<proteinExistence type="predicted"/>